<gene>
    <name evidence="1" type="primary">AtMg00810_41</name>
    <name evidence="1" type="ORF">CK203_077687</name>
</gene>
<name>A0A438BXB0_VITVI</name>
<dbReference type="EMBL" id="QGNW01002598">
    <property type="protein sequence ID" value="RVW15613.1"/>
    <property type="molecule type" value="Genomic_DNA"/>
</dbReference>
<proteinExistence type="predicted"/>
<dbReference type="PANTHER" id="PTHR11439:SF463">
    <property type="entry name" value="REVERSE TRANSCRIPTASE TY1_COPIA-TYPE DOMAIN-CONTAINING PROTEIN"/>
    <property type="match status" value="1"/>
</dbReference>
<dbReference type="AlphaFoldDB" id="A0A438BXB0"/>
<accession>A0A438BXB0</accession>
<comment type="caution">
    <text evidence="1">The sequence shown here is derived from an EMBL/GenBank/DDBJ whole genome shotgun (WGS) entry which is preliminary data.</text>
</comment>
<protein>
    <submittedName>
        <fullName evidence="1">Putative mitochondrial protein</fullName>
    </submittedName>
</protein>
<evidence type="ECO:0000313" key="1">
    <source>
        <dbReference type="EMBL" id="RVW15613.1"/>
    </source>
</evidence>
<dbReference type="PANTHER" id="PTHR11439">
    <property type="entry name" value="GAG-POL-RELATED RETROTRANSPOSON"/>
    <property type="match status" value="1"/>
</dbReference>
<dbReference type="CDD" id="cd09272">
    <property type="entry name" value="RNase_HI_RT_Ty1"/>
    <property type="match status" value="2"/>
</dbReference>
<evidence type="ECO:0000313" key="2">
    <source>
        <dbReference type="Proteomes" id="UP000288805"/>
    </source>
</evidence>
<reference evidence="1 2" key="1">
    <citation type="journal article" date="2018" name="PLoS Genet.">
        <title>Population sequencing reveals clonal diversity and ancestral inbreeding in the grapevine cultivar Chardonnay.</title>
        <authorList>
            <person name="Roach M.J."/>
            <person name="Johnson D.L."/>
            <person name="Bohlmann J."/>
            <person name="van Vuuren H.J."/>
            <person name="Jones S.J."/>
            <person name="Pretorius I.S."/>
            <person name="Schmidt S.A."/>
            <person name="Borneman A.R."/>
        </authorList>
    </citation>
    <scope>NUCLEOTIDE SEQUENCE [LARGE SCALE GENOMIC DNA]</scope>
    <source>
        <strain evidence="2">cv. Chardonnay</strain>
        <tissue evidence="1">Leaf</tissue>
    </source>
</reference>
<organism evidence="1 2">
    <name type="scientific">Vitis vinifera</name>
    <name type="common">Grape</name>
    <dbReference type="NCBI Taxonomy" id="29760"/>
    <lineage>
        <taxon>Eukaryota</taxon>
        <taxon>Viridiplantae</taxon>
        <taxon>Streptophyta</taxon>
        <taxon>Embryophyta</taxon>
        <taxon>Tracheophyta</taxon>
        <taxon>Spermatophyta</taxon>
        <taxon>Magnoliopsida</taxon>
        <taxon>eudicotyledons</taxon>
        <taxon>Gunneridae</taxon>
        <taxon>Pentapetalae</taxon>
        <taxon>rosids</taxon>
        <taxon>Vitales</taxon>
        <taxon>Vitaceae</taxon>
        <taxon>Viteae</taxon>
        <taxon>Vitis</taxon>
    </lineage>
</organism>
<sequence>MSRSSAKSEYNALAGSQTNSTILKGSAFLGLILHPSSSLDIPAYTNADWASRLDDQRSTTGYCIFLGSNLVSRSSTKQKVMSRSSAKSEYHALAGSQTNSTILKGSAFLGLILHPSSSLDIPAYTNADWASRLDDQRSTTGYCIFLGSNLVSQSSTKQKVMSRSSAKSEYCALAAIVAEVSTFKTRLSVVPRPLSLRG</sequence>
<dbReference type="Proteomes" id="UP000288805">
    <property type="component" value="Unassembled WGS sequence"/>
</dbReference>